<evidence type="ECO:0000313" key="3">
    <source>
        <dbReference type="Proteomes" id="UP000807306"/>
    </source>
</evidence>
<dbReference type="Proteomes" id="UP000807306">
    <property type="component" value="Unassembled WGS sequence"/>
</dbReference>
<keyword evidence="3" id="KW-1185">Reference proteome</keyword>
<evidence type="ECO:0000313" key="2">
    <source>
        <dbReference type="EMBL" id="KAF9524784.1"/>
    </source>
</evidence>
<dbReference type="SUPFAM" id="SSF52047">
    <property type="entry name" value="RNI-like"/>
    <property type="match status" value="1"/>
</dbReference>
<dbReference type="Gene3D" id="3.80.10.10">
    <property type="entry name" value="Ribonuclease Inhibitor"/>
    <property type="match status" value="1"/>
</dbReference>
<evidence type="ECO:0008006" key="4">
    <source>
        <dbReference type="Google" id="ProtNLM"/>
    </source>
</evidence>
<name>A0A9P6E9H4_9AGAR</name>
<reference evidence="2" key="1">
    <citation type="submission" date="2020-11" db="EMBL/GenBank/DDBJ databases">
        <authorList>
            <consortium name="DOE Joint Genome Institute"/>
            <person name="Ahrendt S."/>
            <person name="Riley R."/>
            <person name="Andreopoulos W."/>
            <person name="Labutti K."/>
            <person name="Pangilinan J."/>
            <person name="Ruiz-Duenas F.J."/>
            <person name="Barrasa J.M."/>
            <person name="Sanchez-Garcia M."/>
            <person name="Camarero S."/>
            <person name="Miyauchi S."/>
            <person name="Serrano A."/>
            <person name="Linde D."/>
            <person name="Babiker R."/>
            <person name="Drula E."/>
            <person name="Ayuso-Fernandez I."/>
            <person name="Pacheco R."/>
            <person name="Padilla G."/>
            <person name="Ferreira P."/>
            <person name="Barriuso J."/>
            <person name="Kellner H."/>
            <person name="Castanera R."/>
            <person name="Alfaro M."/>
            <person name="Ramirez L."/>
            <person name="Pisabarro A.G."/>
            <person name="Kuo A."/>
            <person name="Tritt A."/>
            <person name="Lipzen A."/>
            <person name="He G."/>
            <person name="Yan M."/>
            <person name="Ng V."/>
            <person name="Cullen D."/>
            <person name="Martin F."/>
            <person name="Rosso M.-N."/>
            <person name="Henrissat B."/>
            <person name="Hibbett D."/>
            <person name="Martinez A.T."/>
            <person name="Grigoriev I.V."/>
        </authorList>
    </citation>
    <scope>NUCLEOTIDE SEQUENCE</scope>
    <source>
        <strain evidence="2">CBS 506.95</strain>
    </source>
</reference>
<organism evidence="2 3">
    <name type="scientific">Crepidotus variabilis</name>
    <dbReference type="NCBI Taxonomy" id="179855"/>
    <lineage>
        <taxon>Eukaryota</taxon>
        <taxon>Fungi</taxon>
        <taxon>Dikarya</taxon>
        <taxon>Basidiomycota</taxon>
        <taxon>Agaricomycotina</taxon>
        <taxon>Agaricomycetes</taxon>
        <taxon>Agaricomycetidae</taxon>
        <taxon>Agaricales</taxon>
        <taxon>Agaricineae</taxon>
        <taxon>Crepidotaceae</taxon>
        <taxon>Crepidotus</taxon>
    </lineage>
</organism>
<dbReference type="AlphaFoldDB" id="A0A9P6E9H4"/>
<proteinExistence type="predicted"/>
<comment type="caution">
    <text evidence="2">The sequence shown here is derived from an EMBL/GenBank/DDBJ whole genome shotgun (WGS) entry which is preliminary data.</text>
</comment>
<gene>
    <name evidence="2" type="ORF">CPB83DRAFT_838661</name>
</gene>
<protein>
    <recommendedName>
        <fullName evidence="4">F-box domain-containing protein</fullName>
    </recommendedName>
</protein>
<evidence type="ECO:0000256" key="1">
    <source>
        <dbReference type="SAM" id="MobiDB-lite"/>
    </source>
</evidence>
<accession>A0A9P6E9H4</accession>
<feature type="region of interest" description="Disordered" evidence="1">
    <location>
        <begin position="339"/>
        <end position="363"/>
    </location>
</feature>
<dbReference type="InterPro" id="IPR032675">
    <property type="entry name" value="LRR_dom_sf"/>
</dbReference>
<sequence length="695" mass="78396">MISDLLAAPPLRLPQSCFHVPLELRNCGLSRPSLISRKAQVESTCQLRRLGRITWTLLHLKWECSTILAFLHQSVLMHSFQSPLFACTDQNTPLTLQPSRPLPSFKLYADLLGYIFVISAGQEVNLRSRRRIVLSYAQTCHDWREAALLMKGLWVQLADFDEMSWVWNEEMLRRSHPLSFTVGTRTWSPRDAMVIGKELRYLERINTYRLGFTSETWPFLVEALQHPAKRIEYLSLAHVPAKPRSLNPHPRSSPGETERFMLPGSLFSHSAPRLQHLKLEGCFIDLSTPLFRQLTSLAVLDIDSRYNTAPTFTEWADLLATMPLLVDLSLKNAIMSSKSPLRPHKRRRVREFSLSPTRESDHGTSKRIERHLLSSLQRLYIDGPLSEVTALLRAIILPGACEVALVCTECHAGEELEYIQKVWVQQLLQSLDRRRKELNNQPTSRLPLLISASHSNLCLRSDDEVFSRAIATVLPESRQSLPSESISSFYLDMRIPHDGCWKPLLPPILSIMCDSSVLYDIPCSLASTITTLEVAIPSPHLDLLPFLAQATHIEALVNIQGGVGGWLLEELKNSVTNQPEVPLNMADEHSRPLLPKLRSMSFLDDRCLYGSAWKSLHGLLSARAALATTSSDPAGASFTADSLDRKLCDADRLIQPASLPICRLVIHENHLPDESRAAMEDLGVYVVRALWPRVI</sequence>
<dbReference type="EMBL" id="MU157893">
    <property type="protein sequence ID" value="KAF9524784.1"/>
    <property type="molecule type" value="Genomic_DNA"/>
</dbReference>
<dbReference type="OrthoDB" id="3046437at2759"/>